<dbReference type="AlphaFoldDB" id="A0A2H5Y8K8"/>
<feature type="region of interest" description="Disordered" evidence="1">
    <location>
        <begin position="95"/>
        <end position="133"/>
    </location>
</feature>
<evidence type="ECO:0000256" key="2">
    <source>
        <dbReference type="SAM" id="Phobius"/>
    </source>
</evidence>
<proteinExistence type="predicted"/>
<protein>
    <submittedName>
        <fullName evidence="3">Uncharacterized protein</fullName>
    </submittedName>
</protein>
<keyword evidence="2" id="KW-1133">Transmembrane helix</keyword>
<sequence length="277" mass="30270">MRGLEQLTGILLIGLGLLVFLLTRPEWAGVFQARWGKAPFALPHRREWQAMLTGLSFLITGVGYGLLLYPYFVGSSAPRPSPTMPVVAQAPLSSPAPFPSPSPIPPRSPESSPPAPTLAAPPSPIPVSPTPSSLACEPEVLQVIERANAAQEAYIQGQGTLEQLTAAWGDAAPEARRQGDRLRQAAQAIRATIQEIRWEIHSCAPVSQPGPDLLEVRTEETWIYRARMTCPPGQNTTVDRVVTYPGEIYRLAAQGSTWRILRWSPGEGTIRQDWRCP</sequence>
<keyword evidence="2" id="KW-0812">Transmembrane</keyword>
<feature type="compositionally biased region" description="Pro residues" evidence="1">
    <location>
        <begin position="95"/>
        <end position="129"/>
    </location>
</feature>
<name>A0A2H5Y8K8_9CHLR</name>
<keyword evidence="2" id="KW-0472">Membrane</keyword>
<evidence type="ECO:0000313" key="3">
    <source>
        <dbReference type="EMBL" id="GBD09741.1"/>
    </source>
</evidence>
<comment type="caution">
    <text evidence="3">The sequence shown here is derived from an EMBL/GenBank/DDBJ whole genome shotgun (WGS) entry which is preliminary data.</text>
</comment>
<dbReference type="Proteomes" id="UP000236642">
    <property type="component" value="Unassembled WGS sequence"/>
</dbReference>
<feature type="transmembrane region" description="Helical" evidence="2">
    <location>
        <begin position="52"/>
        <end position="72"/>
    </location>
</feature>
<evidence type="ECO:0000256" key="1">
    <source>
        <dbReference type="SAM" id="MobiDB-lite"/>
    </source>
</evidence>
<reference evidence="4" key="1">
    <citation type="submission" date="2017-09" db="EMBL/GenBank/DDBJ databases">
        <title>Metaegenomics of thermophilic ammonia-oxidizing enrichment culture.</title>
        <authorList>
            <person name="Kato S."/>
            <person name="Suzuki K."/>
        </authorList>
    </citation>
    <scope>NUCLEOTIDE SEQUENCE [LARGE SCALE GENOMIC DNA]</scope>
</reference>
<gene>
    <name evidence="3" type="ORF">HRbin22_02002</name>
</gene>
<dbReference type="EMBL" id="BEHY01000063">
    <property type="protein sequence ID" value="GBD09741.1"/>
    <property type="molecule type" value="Genomic_DNA"/>
</dbReference>
<organism evidence="3 4">
    <name type="scientific">Candidatus Thermoflexus japonica</name>
    <dbReference type="NCBI Taxonomy" id="2035417"/>
    <lineage>
        <taxon>Bacteria</taxon>
        <taxon>Bacillati</taxon>
        <taxon>Chloroflexota</taxon>
        <taxon>Thermoflexia</taxon>
        <taxon>Thermoflexales</taxon>
        <taxon>Thermoflexaceae</taxon>
        <taxon>Thermoflexus</taxon>
    </lineage>
</organism>
<accession>A0A2H5Y8K8</accession>
<evidence type="ECO:0000313" key="4">
    <source>
        <dbReference type="Proteomes" id="UP000236642"/>
    </source>
</evidence>